<name>A0AAV2DIW1_9ROSI</name>
<evidence type="ECO:0000313" key="3">
    <source>
        <dbReference type="Proteomes" id="UP001497516"/>
    </source>
</evidence>
<evidence type="ECO:0000256" key="1">
    <source>
        <dbReference type="SAM" id="MobiDB-lite"/>
    </source>
</evidence>
<keyword evidence="3" id="KW-1185">Reference proteome</keyword>
<sequence>MVTAYWIHGFGNLGSGTSWASDSGRTADCRRERIAMRRNENWWEGEEDPGGRLRRGGMMRSSAGEEESSGIRCDVCFKSLSVVDGKWTGASF</sequence>
<proteinExistence type="predicted"/>
<dbReference type="AlphaFoldDB" id="A0AAV2DIW1"/>
<evidence type="ECO:0000313" key="2">
    <source>
        <dbReference type="EMBL" id="CAL1373510.1"/>
    </source>
</evidence>
<feature type="region of interest" description="Disordered" evidence="1">
    <location>
        <begin position="45"/>
        <end position="70"/>
    </location>
</feature>
<reference evidence="2 3" key="1">
    <citation type="submission" date="2024-04" db="EMBL/GenBank/DDBJ databases">
        <authorList>
            <person name="Fracassetti M."/>
        </authorList>
    </citation>
    <scope>NUCLEOTIDE SEQUENCE [LARGE SCALE GENOMIC DNA]</scope>
</reference>
<dbReference type="EMBL" id="OZ034816">
    <property type="protein sequence ID" value="CAL1373510.1"/>
    <property type="molecule type" value="Genomic_DNA"/>
</dbReference>
<protein>
    <submittedName>
        <fullName evidence="2">Uncharacterized protein</fullName>
    </submittedName>
</protein>
<organism evidence="2 3">
    <name type="scientific">Linum trigynum</name>
    <dbReference type="NCBI Taxonomy" id="586398"/>
    <lineage>
        <taxon>Eukaryota</taxon>
        <taxon>Viridiplantae</taxon>
        <taxon>Streptophyta</taxon>
        <taxon>Embryophyta</taxon>
        <taxon>Tracheophyta</taxon>
        <taxon>Spermatophyta</taxon>
        <taxon>Magnoliopsida</taxon>
        <taxon>eudicotyledons</taxon>
        <taxon>Gunneridae</taxon>
        <taxon>Pentapetalae</taxon>
        <taxon>rosids</taxon>
        <taxon>fabids</taxon>
        <taxon>Malpighiales</taxon>
        <taxon>Linaceae</taxon>
        <taxon>Linum</taxon>
    </lineage>
</organism>
<accession>A0AAV2DIW1</accession>
<gene>
    <name evidence="2" type="ORF">LTRI10_LOCUS15432</name>
</gene>
<dbReference type="Proteomes" id="UP001497516">
    <property type="component" value="Chromosome 3"/>
</dbReference>